<organism evidence="10 11">
    <name type="scientific">Nitzschia inconspicua</name>
    <dbReference type="NCBI Taxonomy" id="303405"/>
    <lineage>
        <taxon>Eukaryota</taxon>
        <taxon>Sar</taxon>
        <taxon>Stramenopiles</taxon>
        <taxon>Ochrophyta</taxon>
        <taxon>Bacillariophyta</taxon>
        <taxon>Bacillariophyceae</taxon>
        <taxon>Bacillariophycidae</taxon>
        <taxon>Bacillariales</taxon>
        <taxon>Bacillariaceae</taxon>
        <taxon>Nitzschia</taxon>
    </lineage>
</organism>
<feature type="transmembrane region" description="Helical" evidence="8">
    <location>
        <begin position="402"/>
        <end position="423"/>
    </location>
</feature>
<proteinExistence type="inferred from homology"/>
<dbReference type="InterPro" id="IPR020846">
    <property type="entry name" value="MFS_dom"/>
</dbReference>
<feature type="transmembrane region" description="Helical" evidence="8">
    <location>
        <begin position="432"/>
        <end position="452"/>
    </location>
</feature>
<evidence type="ECO:0000256" key="2">
    <source>
        <dbReference type="ARBA" id="ARBA00008432"/>
    </source>
</evidence>
<comment type="similarity">
    <text evidence="2 8">Belongs to the major facilitator superfamily. Nitrate/nitrite porter (TC 2.A.1.8) family.</text>
</comment>
<accession>A0A9K3KV82</accession>
<keyword evidence="8" id="KW-1003">Cell membrane</keyword>
<keyword evidence="4 8" id="KW-0812">Transmembrane</keyword>
<feature type="transmembrane region" description="Helical" evidence="8">
    <location>
        <begin position="60"/>
        <end position="78"/>
    </location>
</feature>
<evidence type="ECO:0000259" key="9">
    <source>
        <dbReference type="PROSITE" id="PS50850"/>
    </source>
</evidence>
<protein>
    <recommendedName>
        <fullName evidence="8">Nitrate/nitrite transporter</fullName>
    </recommendedName>
</protein>
<feature type="transmembrane region" description="Helical" evidence="8">
    <location>
        <begin position="345"/>
        <end position="363"/>
    </location>
</feature>
<dbReference type="GO" id="GO:0015113">
    <property type="term" value="F:nitrite transmembrane transporter activity"/>
    <property type="evidence" value="ECO:0007669"/>
    <property type="project" value="InterPro"/>
</dbReference>
<dbReference type="NCBIfam" id="TIGR00886">
    <property type="entry name" value="2A0108"/>
    <property type="match status" value="1"/>
</dbReference>
<evidence type="ECO:0000256" key="7">
    <source>
        <dbReference type="ARBA" id="ARBA00023136"/>
    </source>
</evidence>
<dbReference type="InterPro" id="IPR044772">
    <property type="entry name" value="NO3_transporter"/>
</dbReference>
<evidence type="ECO:0000256" key="3">
    <source>
        <dbReference type="ARBA" id="ARBA00022448"/>
    </source>
</evidence>
<dbReference type="PANTHER" id="PTHR23515">
    <property type="entry name" value="HIGH-AFFINITY NITRATE TRANSPORTER 2.3"/>
    <property type="match status" value="1"/>
</dbReference>
<feature type="transmembrane region" description="Helical" evidence="8">
    <location>
        <begin position="146"/>
        <end position="166"/>
    </location>
</feature>
<reference evidence="10" key="1">
    <citation type="journal article" date="2021" name="Sci. Rep.">
        <title>Diploid genomic architecture of Nitzschia inconspicua, an elite biomass production diatom.</title>
        <authorList>
            <person name="Oliver A."/>
            <person name="Podell S."/>
            <person name="Pinowska A."/>
            <person name="Traller J.C."/>
            <person name="Smith S.R."/>
            <person name="McClure R."/>
            <person name="Beliaev A."/>
            <person name="Bohutskyi P."/>
            <person name="Hill E.A."/>
            <person name="Rabines A."/>
            <person name="Zheng H."/>
            <person name="Allen L.Z."/>
            <person name="Kuo A."/>
            <person name="Grigoriev I.V."/>
            <person name="Allen A.E."/>
            <person name="Hazlebeck D."/>
            <person name="Allen E.E."/>
        </authorList>
    </citation>
    <scope>NUCLEOTIDE SEQUENCE</scope>
    <source>
        <strain evidence="10">Hildebrandi</strain>
    </source>
</reference>
<dbReference type="InterPro" id="IPR011701">
    <property type="entry name" value="MFS"/>
</dbReference>
<dbReference type="CDD" id="cd17341">
    <property type="entry name" value="MFS_NRT2_like"/>
    <property type="match status" value="1"/>
</dbReference>
<evidence type="ECO:0000256" key="8">
    <source>
        <dbReference type="RuleBase" id="RU366033"/>
    </source>
</evidence>
<keyword evidence="5 8" id="KW-1133">Transmembrane helix</keyword>
<reference evidence="10" key="2">
    <citation type="submission" date="2021-04" db="EMBL/GenBank/DDBJ databases">
        <authorList>
            <person name="Podell S."/>
        </authorList>
    </citation>
    <scope>NUCLEOTIDE SEQUENCE</scope>
    <source>
        <strain evidence="10">Hildebrandi</strain>
    </source>
</reference>
<dbReference type="GO" id="GO:0042128">
    <property type="term" value="P:nitrate assimilation"/>
    <property type="evidence" value="ECO:0007669"/>
    <property type="project" value="UniProtKB-UniRule"/>
</dbReference>
<dbReference type="FunFam" id="1.20.1250.20:FF:000053">
    <property type="entry name" value="Nitrate transporter 2.1"/>
    <property type="match status" value="1"/>
</dbReference>
<keyword evidence="7 8" id="KW-0472">Membrane</keyword>
<keyword evidence="3 8" id="KW-0813">Transport</keyword>
<dbReference type="GO" id="GO:0005886">
    <property type="term" value="C:plasma membrane"/>
    <property type="evidence" value="ECO:0007669"/>
    <property type="project" value="UniProtKB-SubCell"/>
</dbReference>
<feature type="transmembrane region" description="Helical" evidence="8">
    <location>
        <begin position="217"/>
        <end position="238"/>
    </location>
</feature>
<evidence type="ECO:0000256" key="1">
    <source>
        <dbReference type="ARBA" id="ARBA00004141"/>
    </source>
</evidence>
<feature type="domain" description="Major facilitator superfamily (MFS) profile" evidence="9">
    <location>
        <begin position="55"/>
        <end position="455"/>
    </location>
</feature>
<dbReference type="PROSITE" id="PS50850">
    <property type="entry name" value="MFS"/>
    <property type="match status" value="1"/>
</dbReference>
<comment type="subcellular location">
    <subcellularLocation>
        <location evidence="8">Cell membrane</location>
        <topology evidence="8">Multi-pass membrane protein</topology>
    </subcellularLocation>
    <subcellularLocation>
        <location evidence="1">Membrane</location>
        <topology evidence="1">Multi-pass membrane protein</topology>
    </subcellularLocation>
</comment>
<evidence type="ECO:0000256" key="4">
    <source>
        <dbReference type="ARBA" id="ARBA00022692"/>
    </source>
</evidence>
<keyword evidence="11" id="KW-1185">Reference proteome</keyword>
<dbReference type="InterPro" id="IPR004737">
    <property type="entry name" value="NO3_transporter_NarK/NarU-like"/>
</dbReference>
<dbReference type="GO" id="GO:0015112">
    <property type="term" value="F:nitrate transmembrane transporter activity"/>
    <property type="evidence" value="ECO:0007669"/>
    <property type="project" value="UniProtKB-UniRule"/>
</dbReference>
<evidence type="ECO:0000313" key="11">
    <source>
        <dbReference type="Proteomes" id="UP000693970"/>
    </source>
</evidence>
<comment type="caution">
    <text evidence="10">The sequence shown here is derived from an EMBL/GenBank/DDBJ whole genome shotgun (WGS) entry which is preliminary data.</text>
</comment>
<dbReference type="Proteomes" id="UP000693970">
    <property type="component" value="Unassembled WGS sequence"/>
</dbReference>
<sequence length="481" mass="52346">MSSSGQQVERARGVPTGQAPLWKKYKSYDVTVDRHQDDMATEIKLCSFARPHMRVFHCTWWSFFVAFFVWFAITPLLPEIQDDLNLTKQEIWSSSIAGVGSTIVVRFLLGPLCDKYGARVLYLIILCSSSIPAALTGLVNSAEGLIILRLFIGIAGGSFVMCQYWSSVTFAKEIVGTANAIVAGWGNLGAGMTNLIVGSILFPMFRSIFDGDTEKAWRTVCVVPAFVAFTTGIIVYFISDDCPKGNYSELKRNGAMKEVSASMSFVKGCANYNTWLLFIQYAICFGVELTMNNAAAEYFRDEFDLTNESAGAIASLFGWMNLFARGIGGHISDMANAKWGMPGRLWAQTILLAFEGAFVLIFANTKSLAGAILVMVLFSIFVQAAEGTSFGIVPYVDPPNTGSISGIVGAGGNVGAVGFGMAFRQLESNKDALTIMGATVLVFSLLSLFMVIEGHDSVFFRNCGKKAEEEDEEMLQVETSS</sequence>
<feature type="transmembrane region" description="Helical" evidence="8">
    <location>
        <begin position="370"/>
        <end position="396"/>
    </location>
</feature>
<feature type="transmembrane region" description="Helical" evidence="8">
    <location>
        <begin position="178"/>
        <end position="205"/>
    </location>
</feature>
<name>A0A9K3KV82_9STRA</name>
<gene>
    <name evidence="10" type="ORF">IV203_009975</name>
</gene>
<evidence type="ECO:0000256" key="6">
    <source>
        <dbReference type="ARBA" id="ARBA00023063"/>
    </source>
</evidence>
<evidence type="ECO:0000256" key="5">
    <source>
        <dbReference type="ARBA" id="ARBA00022989"/>
    </source>
</evidence>
<dbReference type="Pfam" id="PF07690">
    <property type="entry name" value="MFS_1"/>
    <property type="match status" value="1"/>
</dbReference>
<feature type="transmembrane region" description="Helical" evidence="8">
    <location>
        <begin position="121"/>
        <end position="139"/>
    </location>
</feature>
<keyword evidence="6 8" id="KW-0534">Nitrate assimilation</keyword>
<evidence type="ECO:0000313" key="10">
    <source>
        <dbReference type="EMBL" id="KAG7350615.1"/>
    </source>
</evidence>
<dbReference type="EMBL" id="JAGRRH010000018">
    <property type="protein sequence ID" value="KAG7350615.1"/>
    <property type="molecule type" value="Genomic_DNA"/>
</dbReference>
<dbReference type="OrthoDB" id="434240at2759"/>
<feature type="transmembrane region" description="Helical" evidence="8">
    <location>
        <begin position="90"/>
        <end position="109"/>
    </location>
</feature>
<dbReference type="AlphaFoldDB" id="A0A9K3KV82"/>